<dbReference type="EMBL" id="JOWA01000107">
    <property type="protein sequence ID" value="KEZ41821.1"/>
    <property type="molecule type" value="Genomic_DNA"/>
</dbReference>
<comment type="caution">
    <text evidence="8">The sequence shown here is derived from an EMBL/GenBank/DDBJ whole genome shotgun (WGS) entry which is preliminary data.</text>
</comment>
<feature type="domain" description="TLC" evidence="7">
    <location>
        <begin position="69"/>
        <end position="296"/>
    </location>
</feature>
<evidence type="ECO:0000256" key="2">
    <source>
        <dbReference type="ARBA" id="ARBA00022692"/>
    </source>
</evidence>
<dbReference type="GO" id="GO:0016020">
    <property type="term" value="C:membrane"/>
    <property type="evidence" value="ECO:0007669"/>
    <property type="project" value="UniProtKB-SubCell"/>
</dbReference>
<dbReference type="AlphaFoldDB" id="A0A084G3A9"/>
<keyword evidence="3 6" id="KW-1133">Transmembrane helix</keyword>
<dbReference type="GeneID" id="27725889"/>
<protein>
    <submittedName>
        <fullName evidence="8">TLC domain-containing protein</fullName>
    </submittedName>
</protein>
<dbReference type="Pfam" id="PF03798">
    <property type="entry name" value="TRAM_LAG1_CLN8"/>
    <property type="match status" value="1"/>
</dbReference>
<feature type="transmembrane region" description="Helical" evidence="6">
    <location>
        <begin position="200"/>
        <end position="220"/>
    </location>
</feature>
<dbReference type="VEuPathDB" id="FungiDB:SAPIO_CDS6817"/>
<reference evidence="8 9" key="1">
    <citation type="journal article" date="2014" name="Genome Announc.">
        <title>Draft genome sequence of the pathogenic fungus Scedosporium apiospermum.</title>
        <authorList>
            <person name="Vandeputte P."/>
            <person name="Ghamrawi S."/>
            <person name="Rechenmann M."/>
            <person name="Iltis A."/>
            <person name="Giraud S."/>
            <person name="Fleury M."/>
            <person name="Thornton C."/>
            <person name="Delhaes L."/>
            <person name="Meyer W."/>
            <person name="Papon N."/>
            <person name="Bouchara J.P."/>
        </authorList>
    </citation>
    <scope>NUCLEOTIDE SEQUENCE [LARGE SCALE GENOMIC DNA]</scope>
    <source>
        <strain evidence="8 9">IHEM 14462</strain>
    </source>
</reference>
<dbReference type="SMART" id="SM00724">
    <property type="entry name" value="TLC"/>
    <property type="match status" value="1"/>
</dbReference>
<proteinExistence type="predicted"/>
<evidence type="ECO:0000256" key="6">
    <source>
        <dbReference type="SAM" id="Phobius"/>
    </source>
</evidence>
<dbReference type="PANTHER" id="PTHR13439:SF0">
    <property type="entry name" value="TOPOISOMERASE I DAMAGE AFFECTED PROTEIN 4"/>
    <property type="match status" value="1"/>
</dbReference>
<name>A0A084G3A9_PSEDA</name>
<dbReference type="KEGG" id="sapo:SAPIO_CDS6817"/>
<keyword evidence="2 5" id="KW-0812">Transmembrane</keyword>
<keyword evidence="9" id="KW-1185">Reference proteome</keyword>
<evidence type="ECO:0000313" key="8">
    <source>
        <dbReference type="EMBL" id="KEZ41821.1"/>
    </source>
</evidence>
<organism evidence="8 9">
    <name type="scientific">Pseudallescheria apiosperma</name>
    <name type="common">Scedosporium apiospermum</name>
    <dbReference type="NCBI Taxonomy" id="563466"/>
    <lineage>
        <taxon>Eukaryota</taxon>
        <taxon>Fungi</taxon>
        <taxon>Dikarya</taxon>
        <taxon>Ascomycota</taxon>
        <taxon>Pezizomycotina</taxon>
        <taxon>Sordariomycetes</taxon>
        <taxon>Hypocreomycetidae</taxon>
        <taxon>Microascales</taxon>
        <taxon>Microascaceae</taxon>
        <taxon>Scedosporium</taxon>
    </lineage>
</organism>
<evidence type="ECO:0000313" key="9">
    <source>
        <dbReference type="Proteomes" id="UP000028545"/>
    </source>
</evidence>
<gene>
    <name evidence="8" type="ORF">SAPIO_CDS6817</name>
</gene>
<dbReference type="OrthoDB" id="10266980at2759"/>
<dbReference type="InterPro" id="IPR050846">
    <property type="entry name" value="TLCD"/>
</dbReference>
<evidence type="ECO:0000256" key="1">
    <source>
        <dbReference type="ARBA" id="ARBA00004141"/>
    </source>
</evidence>
<evidence type="ECO:0000256" key="4">
    <source>
        <dbReference type="ARBA" id="ARBA00023136"/>
    </source>
</evidence>
<dbReference type="GO" id="GO:0055088">
    <property type="term" value="P:lipid homeostasis"/>
    <property type="evidence" value="ECO:0007669"/>
    <property type="project" value="TreeGrafter"/>
</dbReference>
<dbReference type="PROSITE" id="PS50922">
    <property type="entry name" value="TLC"/>
    <property type="match status" value="1"/>
</dbReference>
<dbReference type="HOGENOM" id="CLU_034597_0_1_1"/>
<dbReference type="RefSeq" id="XP_016641620.1">
    <property type="nucleotide sequence ID" value="XM_016788821.1"/>
</dbReference>
<evidence type="ECO:0000256" key="3">
    <source>
        <dbReference type="ARBA" id="ARBA00022989"/>
    </source>
</evidence>
<evidence type="ECO:0000256" key="5">
    <source>
        <dbReference type="PROSITE-ProRule" id="PRU00205"/>
    </source>
</evidence>
<feature type="transmembrane region" description="Helical" evidence="6">
    <location>
        <begin position="36"/>
        <end position="55"/>
    </location>
</feature>
<comment type="subcellular location">
    <subcellularLocation>
        <location evidence="1">Membrane</location>
        <topology evidence="1">Multi-pass membrane protein</topology>
    </subcellularLocation>
</comment>
<dbReference type="OMA" id="AQWYNGM"/>
<dbReference type="InterPro" id="IPR006634">
    <property type="entry name" value="TLC-dom"/>
</dbReference>
<dbReference type="Proteomes" id="UP000028545">
    <property type="component" value="Unassembled WGS sequence"/>
</dbReference>
<dbReference type="PANTHER" id="PTHR13439">
    <property type="entry name" value="CT120 PROTEIN"/>
    <property type="match status" value="1"/>
</dbReference>
<dbReference type="GO" id="GO:0005783">
    <property type="term" value="C:endoplasmic reticulum"/>
    <property type="evidence" value="ECO:0007669"/>
    <property type="project" value="TreeGrafter"/>
</dbReference>
<feature type="transmembrane region" description="Helical" evidence="6">
    <location>
        <begin position="263"/>
        <end position="285"/>
    </location>
</feature>
<feature type="transmembrane region" description="Helical" evidence="6">
    <location>
        <begin position="165"/>
        <end position="188"/>
    </location>
</feature>
<sequence length="340" mass="38435">MQDPFIIPPIPWLQRATQPVADFLSLPSLPLHIHEVLAASLLYGVIYYPLSPILSRLFLSRHYNQLSRARKLNWDAHVVSLVQSCLINALALWIIVADDDRNAMTWQERIWGYTGASAMVQALATGYFLWDLIVTSRNMDVFGLGTLAHAVSALVVYTLGFRPFINYYACTFILWELSTPFLNIHWFLDKLGMTGSALQLYNGLLLISSFFLCRLVYGTYQSYLVFRDIWSAVGAHPDLSYLDGQEVATHTMRFATSDSTVPLWLAVSYLASNLTLNSLNSYWFYKMIQALYKRFQVPSPEVQGGEKAVGKSTAIKEPLLQARLRQGLPAKVEPELDVVI</sequence>
<evidence type="ECO:0000259" key="7">
    <source>
        <dbReference type="PROSITE" id="PS50922"/>
    </source>
</evidence>
<feature type="transmembrane region" description="Helical" evidence="6">
    <location>
        <begin position="141"/>
        <end position="159"/>
    </location>
</feature>
<keyword evidence="4 5" id="KW-0472">Membrane</keyword>
<feature type="transmembrane region" description="Helical" evidence="6">
    <location>
        <begin position="76"/>
        <end position="95"/>
    </location>
</feature>
<accession>A0A084G3A9</accession>
<feature type="transmembrane region" description="Helical" evidence="6">
    <location>
        <begin position="110"/>
        <end position="129"/>
    </location>
</feature>